<gene>
    <name evidence="5" type="ordered locus">LFE_0502</name>
</gene>
<dbReference type="PROSITE" id="PS00662">
    <property type="entry name" value="T2SP_E"/>
    <property type="match status" value="1"/>
</dbReference>
<dbReference type="CDD" id="cd01129">
    <property type="entry name" value="PulE-GspE-like"/>
    <property type="match status" value="1"/>
</dbReference>
<reference evidence="6" key="2">
    <citation type="submission" date="2012-03" db="EMBL/GenBank/DDBJ databases">
        <title>The complete genome sequence of the pioneer microbe on fresh volcanic deposit, Leptospirillum ferrooxidans strain C2-3.</title>
        <authorList>
            <person name="Fujimura R."/>
            <person name="Sato Y."/>
            <person name="Nishizawa T."/>
            <person name="Nanba K."/>
            <person name="Oshima K."/>
            <person name="Hattori M."/>
            <person name="Kamijo T."/>
            <person name="Ohta H."/>
        </authorList>
    </citation>
    <scope>NUCLEOTIDE SEQUENCE [LARGE SCALE GENOMIC DNA]</scope>
    <source>
        <strain evidence="6">C2-3</strain>
    </source>
</reference>
<dbReference type="InterPro" id="IPR001482">
    <property type="entry name" value="T2SS/T4SS_dom"/>
</dbReference>
<dbReference type="Gene3D" id="3.30.450.90">
    <property type="match status" value="1"/>
</dbReference>
<dbReference type="RefSeq" id="WP_014448713.1">
    <property type="nucleotide sequence ID" value="NC_017094.1"/>
</dbReference>
<feature type="domain" description="Bacterial type II secretion system protein E" evidence="4">
    <location>
        <begin position="370"/>
        <end position="384"/>
    </location>
</feature>
<dbReference type="PANTHER" id="PTHR30258:SF3">
    <property type="entry name" value="SLL1921 PROTEIN"/>
    <property type="match status" value="1"/>
</dbReference>
<dbReference type="Proteomes" id="UP000007382">
    <property type="component" value="Chromosome"/>
</dbReference>
<organism evidence="5 6">
    <name type="scientific">Leptospirillum ferrooxidans (strain C2-3)</name>
    <dbReference type="NCBI Taxonomy" id="1162668"/>
    <lineage>
        <taxon>Bacteria</taxon>
        <taxon>Pseudomonadati</taxon>
        <taxon>Nitrospirota</taxon>
        <taxon>Nitrospiria</taxon>
        <taxon>Nitrospirales</taxon>
        <taxon>Nitrospiraceae</taxon>
        <taxon>Leptospirillum</taxon>
    </lineage>
</organism>
<dbReference type="KEGG" id="lfc:LFE_0502"/>
<dbReference type="AlphaFoldDB" id="I0ILS1"/>
<dbReference type="HOGENOM" id="CLU_013446_10_5_0"/>
<dbReference type="EMBL" id="AP012342">
    <property type="protein sequence ID" value="BAM06220.1"/>
    <property type="molecule type" value="Genomic_DNA"/>
</dbReference>
<dbReference type="PATRIC" id="fig|1162668.3.peg.593"/>
<dbReference type="InterPro" id="IPR037257">
    <property type="entry name" value="T2SS_E_N_sf"/>
</dbReference>
<dbReference type="PANTHER" id="PTHR30258">
    <property type="entry name" value="TYPE II SECRETION SYSTEM PROTEIN GSPE-RELATED"/>
    <property type="match status" value="1"/>
</dbReference>
<evidence type="ECO:0000313" key="5">
    <source>
        <dbReference type="EMBL" id="BAM06220.1"/>
    </source>
</evidence>
<evidence type="ECO:0000259" key="4">
    <source>
        <dbReference type="PROSITE" id="PS00662"/>
    </source>
</evidence>
<dbReference type="Pfam" id="PF00437">
    <property type="entry name" value="T2SSE"/>
    <property type="match status" value="1"/>
</dbReference>
<reference evidence="5 6" key="1">
    <citation type="journal article" date="2012" name="J. Bacteriol.">
        <title>Complete Genome Sequence of Leptospirillum ferrooxidans Strain C2-3, Isolated from a Fresh Volcanic Ash Deposit on the Island of Miyake, Japan.</title>
        <authorList>
            <person name="Fujimura R."/>
            <person name="Sato Y."/>
            <person name="Nishizawa T."/>
            <person name="Oshima K."/>
            <person name="Kim S.-W."/>
            <person name="Hattori M."/>
            <person name="Kamijo T."/>
            <person name="Ohta H."/>
        </authorList>
    </citation>
    <scope>NUCLEOTIDE SEQUENCE [LARGE SCALE GENOMIC DNA]</scope>
    <source>
        <strain evidence="5 6">C2-3</strain>
    </source>
</reference>
<evidence type="ECO:0000256" key="3">
    <source>
        <dbReference type="ARBA" id="ARBA00022840"/>
    </source>
</evidence>
<keyword evidence="3" id="KW-0067">ATP-binding</keyword>
<comment type="similarity">
    <text evidence="1">Belongs to the GSP E family.</text>
</comment>
<dbReference type="SUPFAM" id="SSF52540">
    <property type="entry name" value="P-loop containing nucleoside triphosphate hydrolases"/>
    <property type="match status" value="1"/>
</dbReference>
<dbReference type="Gene3D" id="3.40.50.300">
    <property type="entry name" value="P-loop containing nucleotide triphosphate hydrolases"/>
    <property type="match status" value="1"/>
</dbReference>
<dbReference type="GO" id="GO:0005524">
    <property type="term" value="F:ATP binding"/>
    <property type="evidence" value="ECO:0007669"/>
    <property type="project" value="UniProtKB-KW"/>
</dbReference>
<dbReference type="OrthoDB" id="9805147at2"/>
<dbReference type="SUPFAM" id="SSF160246">
    <property type="entry name" value="EspE N-terminal domain-like"/>
    <property type="match status" value="1"/>
</dbReference>
<protein>
    <submittedName>
        <fullName evidence="5">Putative type II secretion system protein E</fullName>
    </submittedName>
</protein>
<evidence type="ECO:0000313" key="6">
    <source>
        <dbReference type="Proteomes" id="UP000007382"/>
    </source>
</evidence>
<evidence type="ECO:0000256" key="1">
    <source>
        <dbReference type="ARBA" id="ARBA00006611"/>
    </source>
</evidence>
<name>I0ILS1_LEPFC</name>
<sequence>MQIRSPRPILEILEEIGGIDPTIREGLLTESQASGRRVGEMALENGYTSEEKILEALSIQTGIPKIALESVGDQLDQSLFRRYEKLFISWAVIPLTENRFVISDPSRIHDFEKQLIGEGVVERFGLANFLLLEKSSIFWKQNEIMGMGIIHPAQFSKEVMALVAQPSEMMEFIVNRAYRMNASDIHFEPQQKVVRVLFRLNGDLSTVAFIPRAVYETVTMALVTKSRVLNPQSNKSHDGHFTVSIDHRDVQIRASFIPTIHNAFSVVLRILGSQKATIRLSSLGYPEDEISQMKSILSNLSNGMVFVTGPTGSGKNTSLHAVISEMDLNTRKMIDIGDPIEYRRPFGIQVQVWNAENEKWDYVDALRSSLRHDPDIIMIGEIRDGESARVSVQAARTGHLILTTLHVTSVFEIFERLLDFGISYLDILSVTKVVMNQRLLKKLCSCARPRPIAPGDLVGDLGILIGRAGIDTVYDPYGCDRCNGGGFVGRYALAEILFMNRETRGFLADQKSSNSVVLKRAYESFHPEWMSLAEKALRDSSTGKTSFGEVLRNAGVL</sequence>
<keyword evidence="6" id="KW-1185">Reference proteome</keyword>
<dbReference type="GO" id="GO:0005886">
    <property type="term" value="C:plasma membrane"/>
    <property type="evidence" value="ECO:0007669"/>
    <property type="project" value="TreeGrafter"/>
</dbReference>
<dbReference type="eggNOG" id="COG2804">
    <property type="taxonomic scope" value="Bacteria"/>
</dbReference>
<accession>I0ILS1</accession>
<dbReference type="STRING" id="1162668.LFE_0502"/>
<proteinExistence type="inferred from homology"/>
<keyword evidence="2" id="KW-0547">Nucleotide-binding</keyword>
<evidence type="ECO:0000256" key="2">
    <source>
        <dbReference type="ARBA" id="ARBA00022741"/>
    </source>
</evidence>
<dbReference type="InterPro" id="IPR027417">
    <property type="entry name" value="P-loop_NTPase"/>
</dbReference>
<dbReference type="GO" id="GO:0016887">
    <property type="term" value="F:ATP hydrolysis activity"/>
    <property type="evidence" value="ECO:0007669"/>
    <property type="project" value="TreeGrafter"/>
</dbReference>